<keyword evidence="7" id="KW-0482">Metalloprotease</keyword>
<organism evidence="11 12">
    <name type="scientific">Vibrio harveyi</name>
    <name type="common">Beneckea harveyi</name>
    <dbReference type="NCBI Taxonomy" id="669"/>
    <lineage>
        <taxon>Bacteria</taxon>
        <taxon>Pseudomonadati</taxon>
        <taxon>Pseudomonadota</taxon>
        <taxon>Gammaproteobacteria</taxon>
        <taxon>Vibrionales</taxon>
        <taxon>Vibrionaceae</taxon>
        <taxon>Vibrio</taxon>
    </lineage>
</organism>
<comment type="caution">
    <text evidence="11">The sequence shown here is derived from an EMBL/GenBank/DDBJ whole genome shotgun (WGS) entry which is preliminary data.</text>
</comment>
<dbReference type="InterPro" id="IPR016047">
    <property type="entry name" value="M23ase_b-sheet_dom"/>
</dbReference>
<feature type="chain" id="PRO_5019124880" description="LysM domain-containing protein" evidence="9">
    <location>
        <begin position="27"/>
        <end position="439"/>
    </location>
</feature>
<dbReference type="Pfam" id="PF19425">
    <property type="entry name" value="Csd3_N2"/>
    <property type="match status" value="1"/>
</dbReference>
<sequence>MKFVRYSLIAVAATAFSLAAYLTYQAETKPEEITIKVTPYSELKSAQKNETQTNETPQNPEREVKKHDNIARIHYFVKVGDTLSTIFSSWGVSYDTTQKLLEADLTSLKLDTIKPGDHLELVVDRDTKTLKQVIFHESLVERAVYTQSDDGTFAYDFIEEPGEWREEMYSGTINGSFSSSAHKQGLTTTQIANITRVLRDKVNFARELRAGDSFHVLVNRQYLDDHFTGNAEVQGIAIKMRAKDVEAFLAEDGRFYDRAGNSLEQAFNRYPIDKQFRRITSPFNPYRKHPVTGRISPHNGTDFATPVGSPVYSTGDGKVIAVRNHPYAGKYLVIEHNSVYKTRYLHLSRFLVKKGDHVKRGQKIALSGATGRLTGPHLHFEVLVRNRAVDAMKADLPLASSISTKDKPAFLARVSEFDDLVAREQSASSAQTMQNKQSS</sequence>
<dbReference type="InterPro" id="IPR011055">
    <property type="entry name" value="Dup_hybrid_motif"/>
</dbReference>
<evidence type="ECO:0000313" key="12">
    <source>
        <dbReference type="Proteomes" id="UP000008367"/>
    </source>
</evidence>
<evidence type="ECO:0000256" key="9">
    <source>
        <dbReference type="SAM" id="SignalP"/>
    </source>
</evidence>
<evidence type="ECO:0000256" key="6">
    <source>
        <dbReference type="ARBA" id="ARBA00022833"/>
    </source>
</evidence>
<dbReference type="FunFam" id="2.70.70.10:FF:000002">
    <property type="entry name" value="Murein DD-endopeptidase MepM"/>
    <property type="match status" value="1"/>
</dbReference>
<dbReference type="GO" id="GO:0006508">
    <property type="term" value="P:proteolysis"/>
    <property type="evidence" value="ECO:0007669"/>
    <property type="project" value="UniProtKB-KW"/>
</dbReference>
<reference evidence="11 12" key="1">
    <citation type="submission" date="2012-10" db="EMBL/GenBank/DDBJ databases">
        <title>Genome sequence of Vibrio Cholerae HENC-02.</title>
        <authorList>
            <person name="Eppinger M."/>
            <person name="Hasan N.A."/>
            <person name="Sengamalay N."/>
            <person name="Hine E."/>
            <person name="Su Q."/>
            <person name="Daugherty S.C."/>
            <person name="Young S."/>
            <person name="Sadzewicz L."/>
            <person name="Tallon L."/>
            <person name="Cebula T.A."/>
            <person name="Ravel J."/>
            <person name="Colwell R.R."/>
        </authorList>
    </citation>
    <scope>NUCLEOTIDE SEQUENCE [LARGE SCALE GENOMIC DNA]</scope>
    <source>
        <strain evidence="11 12">HENC-02</strain>
    </source>
</reference>
<dbReference type="STRING" id="669.AL538_25135"/>
<gene>
    <name evidence="11" type="ORF">VCHENC02_1817</name>
</gene>
<evidence type="ECO:0000256" key="7">
    <source>
        <dbReference type="ARBA" id="ARBA00023049"/>
    </source>
</evidence>
<dbReference type="Pfam" id="PF01551">
    <property type="entry name" value="Peptidase_M23"/>
    <property type="match status" value="1"/>
</dbReference>
<protein>
    <recommendedName>
        <fullName evidence="10">LysM domain-containing protein</fullName>
    </recommendedName>
</protein>
<dbReference type="GO" id="GO:0004222">
    <property type="term" value="F:metalloendopeptidase activity"/>
    <property type="evidence" value="ECO:0007669"/>
    <property type="project" value="TreeGrafter"/>
</dbReference>
<dbReference type="PANTHER" id="PTHR21666:SF292">
    <property type="entry name" value="MUREIN DD-ENDOPEPTIDASE MEPM"/>
    <property type="match status" value="1"/>
</dbReference>
<dbReference type="InterPro" id="IPR050570">
    <property type="entry name" value="Cell_wall_metabolism_enzyme"/>
</dbReference>
<dbReference type="AlphaFoldDB" id="A0A454D1U2"/>
<dbReference type="InterPro" id="IPR018392">
    <property type="entry name" value="LysM"/>
</dbReference>
<keyword evidence="3" id="KW-0645">Protease</keyword>
<keyword evidence="9" id="KW-0732">Signal</keyword>
<name>A0A454D1U2_VIBHA</name>
<evidence type="ECO:0000256" key="8">
    <source>
        <dbReference type="ARBA" id="ARBA00060568"/>
    </source>
</evidence>
<dbReference type="Gene3D" id="3.10.450.350">
    <property type="match status" value="2"/>
</dbReference>
<evidence type="ECO:0000256" key="3">
    <source>
        <dbReference type="ARBA" id="ARBA00022670"/>
    </source>
</evidence>
<evidence type="ECO:0000256" key="1">
    <source>
        <dbReference type="ARBA" id="ARBA00001947"/>
    </source>
</evidence>
<comment type="cofactor">
    <cofactor evidence="1">
        <name>Zn(2+)</name>
        <dbReference type="ChEBI" id="CHEBI:29105"/>
    </cofactor>
</comment>
<dbReference type="PANTHER" id="PTHR21666">
    <property type="entry name" value="PEPTIDASE-RELATED"/>
    <property type="match status" value="1"/>
</dbReference>
<comment type="subcellular location">
    <subcellularLocation>
        <location evidence="2">Cell envelope</location>
    </subcellularLocation>
</comment>
<accession>A0A454D1U2</accession>
<comment type="pathway">
    <text evidence="8">Cell wall degradation; peptidoglycan degradation.</text>
</comment>
<dbReference type="Gene3D" id="2.70.70.10">
    <property type="entry name" value="Glucose Permease (Domain IIA)"/>
    <property type="match status" value="1"/>
</dbReference>
<dbReference type="InterPro" id="IPR045834">
    <property type="entry name" value="Csd3_N2"/>
</dbReference>
<dbReference type="CDD" id="cd12797">
    <property type="entry name" value="M23_peptidase"/>
    <property type="match status" value="1"/>
</dbReference>
<evidence type="ECO:0000313" key="11">
    <source>
        <dbReference type="EMBL" id="EKM32643.1"/>
    </source>
</evidence>
<proteinExistence type="predicted"/>
<dbReference type="GO" id="GO:0046872">
    <property type="term" value="F:metal ion binding"/>
    <property type="evidence" value="ECO:0007669"/>
    <property type="project" value="UniProtKB-KW"/>
</dbReference>
<evidence type="ECO:0000256" key="5">
    <source>
        <dbReference type="ARBA" id="ARBA00022801"/>
    </source>
</evidence>
<dbReference type="Proteomes" id="UP000008367">
    <property type="component" value="Unassembled WGS sequence"/>
</dbReference>
<dbReference type="SUPFAM" id="SSF51261">
    <property type="entry name" value="Duplicated hybrid motif"/>
    <property type="match status" value="1"/>
</dbReference>
<dbReference type="EMBL" id="AJSR01000647">
    <property type="protein sequence ID" value="EKM32643.1"/>
    <property type="molecule type" value="Genomic_DNA"/>
</dbReference>
<dbReference type="GO" id="GO:0030313">
    <property type="term" value="C:cell envelope"/>
    <property type="evidence" value="ECO:0007669"/>
    <property type="project" value="UniProtKB-SubCell"/>
</dbReference>
<dbReference type="RefSeq" id="WP_009700211.1">
    <property type="nucleotide sequence ID" value="NZ_AP031615.1"/>
</dbReference>
<evidence type="ECO:0000256" key="2">
    <source>
        <dbReference type="ARBA" id="ARBA00004196"/>
    </source>
</evidence>
<evidence type="ECO:0000256" key="4">
    <source>
        <dbReference type="ARBA" id="ARBA00022723"/>
    </source>
</evidence>
<dbReference type="PROSITE" id="PS51782">
    <property type="entry name" value="LYSM"/>
    <property type="match status" value="1"/>
</dbReference>
<keyword evidence="6" id="KW-0862">Zinc</keyword>
<evidence type="ECO:0000259" key="10">
    <source>
        <dbReference type="PROSITE" id="PS51782"/>
    </source>
</evidence>
<keyword evidence="4" id="KW-0479">Metal-binding</keyword>
<keyword evidence="5" id="KW-0378">Hydrolase</keyword>
<feature type="domain" description="LysM" evidence="10">
    <location>
        <begin position="73"/>
        <end position="121"/>
    </location>
</feature>
<feature type="signal peptide" evidence="9">
    <location>
        <begin position="1"/>
        <end position="26"/>
    </location>
</feature>